<evidence type="ECO:0000256" key="3">
    <source>
        <dbReference type="SAM" id="MobiDB-lite"/>
    </source>
</evidence>
<reference evidence="5 6" key="1">
    <citation type="submission" date="2025-04" db="UniProtKB">
        <authorList>
            <consortium name="RefSeq"/>
        </authorList>
    </citation>
    <scope>IDENTIFICATION</scope>
</reference>
<evidence type="ECO:0000256" key="2">
    <source>
        <dbReference type="SAM" id="Coils"/>
    </source>
</evidence>
<gene>
    <name evidence="5 6" type="primary">AXDND1</name>
</gene>
<accession>A0A6P8NTT9</accession>
<dbReference type="InterPro" id="IPR052845">
    <property type="entry name" value="Axonemal_dynein_LC_domain"/>
</dbReference>
<keyword evidence="4" id="KW-1185">Reference proteome</keyword>
<evidence type="ECO:0000313" key="5">
    <source>
        <dbReference type="RefSeq" id="XP_033772260.1"/>
    </source>
</evidence>
<evidence type="ECO:0000313" key="4">
    <source>
        <dbReference type="Proteomes" id="UP000515159"/>
    </source>
</evidence>
<dbReference type="PANTHER" id="PTHR23052">
    <property type="entry name" value="AXONEMAL DYNEIN LIGHT CHAIN DOMAIN-CONTAINING PROTEIN 1"/>
    <property type="match status" value="1"/>
</dbReference>
<dbReference type="RefSeq" id="XP_033772260.1">
    <property type="nucleotide sequence ID" value="XM_033916369.1"/>
</dbReference>
<proteinExistence type="predicted"/>
<dbReference type="CTD" id="126859"/>
<dbReference type="RefSeq" id="XP_033772261.1">
    <property type="nucleotide sequence ID" value="XM_033916370.1"/>
</dbReference>
<dbReference type="Proteomes" id="UP000515159">
    <property type="component" value="Chromosome 12"/>
</dbReference>
<evidence type="ECO:0000256" key="1">
    <source>
        <dbReference type="ARBA" id="ARBA00023054"/>
    </source>
</evidence>
<organism evidence="4 5">
    <name type="scientific">Geotrypetes seraphini</name>
    <name type="common">Gaboon caecilian</name>
    <name type="synonym">Caecilia seraphini</name>
    <dbReference type="NCBI Taxonomy" id="260995"/>
    <lineage>
        <taxon>Eukaryota</taxon>
        <taxon>Metazoa</taxon>
        <taxon>Chordata</taxon>
        <taxon>Craniata</taxon>
        <taxon>Vertebrata</taxon>
        <taxon>Euteleostomi</taxon>
        <taxon>Amphibia</taxon>
        <taxon>Gymnophiona</taxon>
        <taxon>Geotrypetes</taxon>
    </lineage>
</organism>
<keyword evidence="1 2" id="KW-0175">Coiled coil</keyword>
<dbReference type="InterPro" id="IPR019347">
    <property type="entry name" value="Axonemal_dynein_light_chain"/>
</dbReference>
<sequence>MSLTKVPVTSTVSKQASKKMKNILPVSSFGEEKANQYLSTELPELREKSNALGRKQLSPSTSESDFIPEEILSALTSAANAANHPSSFIAAKKSQTTPNIQRGVRSTNQLWHHPIRRNKFKHLTEQPICLTGAGRDISFLCDVYMMGKKTSIPRSVGSDHSISKAQSNTQLSTEELDLQKSLIPEEFHIIKNKGVLGLEYYEDKYTTLLEDSEKKLRIFPSMKPNGRSEVIQLGKVMDSMLKKAKVDEESLQTSGPTQMHNMLELLKKEQNIYNIVFHELIRQVSVDCAERGELLAKLRQQYVNLLDRIPRQMKSLHNSMMAQRALDRRLTDELIQFKNSIELLMSELFQVQEHDQKVIKDAKYTKTQLARALKETQEKTNMLEEYRELYELQRRRLEINLGYLTEERDLWSSTTYKLAEKVIERNKLQLVHTLYLHEKSWNQVVRHFLVVLATTDTSDLAEIQQVTETWRKSMVHFGEQLEHVEESRKEKLRHCKTGLEEWHQYFKTKVFVDHTFRGVPRDEINQILNDLISWEKMIIEELEQFAGAMLLANKETLDRTTYMQQKWTELGQRILERHQNPAGETPELDKMKDVNRNVTKLTQQYTRRMEGENGVASALMSLFKSFEPLSSSLQAEKNKSTKMQESDWLIFSLLLPEWMDHVDSLLKLTDTSHSEASLNQEKPHAQLTPRDVFKKLQKWILAMTAETEKDDIYLTQDLNNMHKAMVQWMVDLLMILTSKNSSEVSEDTTTSEFPEEEETSQTIKTKLVEDAEQLARKLNKFSLLISSCCKTIVEDLSQKTDVDPDFELKSLETVKTKCMEWIETCNFILSDITGDAVSLKLENQIDLDNTELKSSIQEKKQSSFKKHSKSHDKTEPDDFTAEDSCTSTSKSSLPNVTHRLNYDFMKIIGHDANIFQKSIKVKEEALSPGCTVSVSKPQTAKAYEAFNSLVSLDNLQHQLLLTELRAQRAEEITANLNEQLKIAQERLLELEQKLENQLVIIEEEPPPEEDLAESMVSKMGSQLKKAFKSKKSKFP</sequence>
<feature type="region of interest" description="Disordered" evidence="3">
    <location>
        <begin position="858"/>
        <end position="890"/>
    </location>
</feature>
<dbReference type="AlphaFoldDB" id="A0A6P8NTT9"/>
<protein>
    <submittedName>
        <fullName evidence="5 6">Axonemal dynein light chain domain-containing protein 1 isoform X1</fullName>
    </submittedName>
</protein>
<feature type="coiled-coil region" evidence="2">
    <location>
        <begin position="952"/>
        <end position="1004"/>
    </location>
</feature>
<feature type="coiled-coil region" evidence="2">
    <location>
        <begin position="359"/>
        <end position="389"/>
    </location>
</feature>
<dbReference type="GO" id="GO:0005737">
    <property type="term" value="C:cytoplasm"/>
    <property type="evidence" value="ECO:0007669"/>
    <property type="project" value="UniProtKB-ARBA"/>
</dbReference>
<dbReference type="PANTHER" id="PTHR23052:SF1">
    <property type="entry name" value="AXONEMAL DYNEIN LIGHT CHAIN DOMAIN-CONTAINING PROTEIN 1"/>
    <property type="match status" value="1"/>
</dbReference>
<dbReference type="OrthoDB" id="1927454at2759"/>
<name>A0A6P8NTT9_GEOSA</name>
<dbReference type="KEGG" id="gsh:117346572"/>
<dbReference type="GeneID" id="117346572"/>
<evidence type="ECO:0000313" key="6">
    <source>
        <dbReference type="RefSeq" id="XP_033772261.1"/>
    </source>
</evidence>
<dbReference type="Pfam" id="PF10211">
    <property type="entry name" value="Ax_dynein_light"/>
    <property type="match status" value="1"/>
</dbReference>